<name>G7YUF8_CLOSI</name>
<dbReference type="Proteomes" id="UP000008909">
    <property type="component" value="Unassembled WGS sequence"/>
</dbReference>
<reference key="2">
    <citation type="submission" date="2011-10" db="EMBL/GenBank/DDBJ databases">
        <title>The genome and transcriptome sequence of Clonorchis sinensis provide insights into the carcinogenic liver fluke.</title>
        <authorList>
            <person name="Wang X."/>
            <person name="Huang Y."/>
            <person name="Chen W."/>
            <person name="Liu H."/>
            <person name="Guo L."/>
            <person name="Chen Y."/>
            <person name="Luo F."/>
            <person name="Zhou W."/>
            <person name="Sun J."/>
            <person name="Mao Q."/>
            <person name="Liang P."/>
            <person name="Zhou C."/>
            <person name="Tian Y."/>
            <person name="Men J."/>
            <person name="Lv X."/>
            <person name="Huang L."/>
            <person name="Zhou J."/>
            <person name="Hu Y."/>
            <person name="Li R."/>
            <person name="Zhang F."/>
            <person name="Lei H."/>
            <person name="Li X."/>
            <person name="Hu X."/>
            <person name="Liang C."/>
            <person name="Xu J."/>
            <person name="Wu Z."/>
            <person name="Yu X."/>
        </authorList>
    </citation>
    <scope>NUCLEOTIDE SEQUENCE</scope>
    <source>
        <strain>Henan</strain>
    </source>
</reference>
<feature type="region of interest" description="Disordered" evidence="1">
    <location>
        <begin position="34"/>
        <end position="61"/>
    </location>
</feature>
<evidence type="ECO:0000313" key="2">
    <source>
        <dbReference type="EMBL" id="GAA56588.1"/>
    </source>
</evidence>
<accession>G7YUF8</accession>
<keyword evidence="2" id="KW-0547">Nucleotide-binding</keyword>
<keyword evidence="2" id="KW-0067">ATP-binding</keyword>
<reference evidence="2" key="1">
    <citation type="journal article" date="2011" name="Genome Biol.">
        <title>The draft genome of the carcinogenic human liver fluke Clonorchis sinensis.</title>
        <authorList>
            <person name="Wang X."/>
            <person name="Chen W."/>
            <person name="Huang Y."/>
            <person name="Sun J."/>
            <person name="Men J."/>
            <person name="Liu H."/>
            <person name="Luo F."/>
            <person name="Guo L."/>
            <person name="Lv X."/>
            <person name="Deng C."/>
            <person name="Zhou C."/>
            <person name="Fan Y."/>
            <person name="Li X."/>
            <person name="Huang L."/>
            <person name="Hu Y."/>
            <person name="Liang C."/>
            <person name="Hu X."/>
            <person name="Xu J."/>
            <person name="Yu X."/>
        </authorList>
    </citation>
    <scope>NUCLEOTIDE SEQUENCE [LARGE SCALE GENOMIC DNA]</scope>
    <source>
        <strain evidence="2">Henan</strain>
    </source>
</reference>
<evidence type="ECO:0000313" key="3">
    <source>
        <dbReference type="Proteomes" id="UP000008909"/>
    </source>
</evidence>
<dbReference type="PROSITE" id="PS51257">
    <property type="entry name" value="PROKAR_LIPOPROTEIN"/>
    <property type="match status" value="1"/>
</dbReference>
<gene>
    <name evidence="2" type="ORF">CLF_111153</name>
</gene>
<sequence>MLRYAVPRYVAQFQSPIIFACQALQPPALRVCRRHSPNGSSPPERTNRFFPKDHHKHDLSREGRKISCEYQRKSIIDLTDRRKFRTGLHLFNNRLLKTLRQSTKGFTILWLSRKTQSPVFRQPYVLLEPKLDRVRQIHSFVTECAATDHSIFHLTETRGLHLPSEVQESEHVDEAWQNVKRAMLAAFSAICPTSPIRPQDHWMSSRPLSMIDARKAIPAGNEYDGARKSLKRQIVKSLRKDRKLWWTSKSREMKKAFAREIAVPYIN</sequence>
<proteinExistence type="predicted"/>
<keyword evidence="3" id="KW-1185">Reference proteome</keyword>
<dbReference type="EMBL" id="DF144301">
    <property type="protein sequence ID" value="GAA56588.1"/>
    <property type="molecule type" value="Genomic_DNA"/>
</dbReference>
<organism evidence="2 3">
    <name type="scientific">Clonorchis sinensis</name>
    <name type="common">Chinese liver fluke</name>
    <dbReference type="NCBI Taxonomy" id="79923"/>
    <lineage>
        <taxon>Eukaryota</taxon>
        <taxon>Metazoa</taxon>
        <taxon>Spiralia</taxon>
        <taxon>Lophotrochozoa</taxon>
        <taxon>Platyhelminthes</taxon>
        <taxon>Trematoda</taxon>
        <taxon>Digenea</taxon>
        <taxon>Opisthorchiida</taxon>
        <taxon>Opisthorchiata</taxon>
        <taxon>Opisthorchiidae</taxon>
        <taxon>Clonorchis</taxon>
    </lineage>
</organism>
<dbReference type="AlphaFoldDB" id="G7YUF8"/>
<dbReference type="GO" id="GO:0005524">
    <property type="term" value="F:ATP binding"/>
    <property type="evidence" value="ECO:0007669"/>
    <property type="project" value="UniProtKB-KW"/>
</dbReference>
<protein>
    <submittedName>
        <fullName evidence="2">ATP-binding cassette transporter</fullName>
    </submittedName>
</protein>
<evidence type="ECO:0000256" key="1">
    <source>
        <dbReference type="SAM" id="MobiDB-lite"/>
    </source>
</evidence>